<comment type="caution">
    <text evidence="1">The sequence shown here is derived from an EMBL/GenBank/DDBJ whole genome shotgun (WGS) entry which is preliminary data.</text>
</comment>
<evidence type="ECO:0000313" key="1">
    <source>
        <dbReference type="EMBL" id="PSL25386.1"/>
    </source>
</evidence>
<dbReference type="EMBL" id="PYGK01000013">
    <property type="protein sequence ID" value="PSL25386.1"/>
    <property type="molecule type" value="Genomic_DNA"/>
</dbReference>
<protein>
    <submittedName>
        <fullName evidence="1">Uncharacterized protein</fullName>
    </submittedName>
</protein>
<sequence>MEYEILREQLEREDRISVMSEKEAFELAEKLNREMSIGEATIKLNEIEAEKELAHIILSA</sequence>
<keyword evidence="2" id="KW-1185">Reference proteome</keyword>
<dbReference type="AlphaFoldDB" id="A0A2P8FUI6"/>
<evidence type="ECO:0000313" key="2">
    <source>
        <dbReference type="Proteomes" id="UP000240978"/>
    </source>
</evidence>
<dbReference type="RefSeq" id="WP_106604667.1">
    <property type="nucleotide sequence ID" value="NZ_PYGK01000013.1"/>
</dbReference>
<reference evidence="1 2" key="1">
    <citation type="submission" date="2018-03" db="EMBL/GenBank/DDBJ databases">
        <title>Genomic Encyclopedia of Archaeal and Bacterial Type Strains, Phase II (KMG-II): from individual species to whole genera.</title>
        <authorList>
            <person name="Goeker M."/>
        </authorList>
    </citation>
    <scope>NUCLEOTIDE SEQUENCE [LARGE SCALE GENOMIC DNA]</scope>
    <source>
        <strain evidence="1 2">DSM 18107</strain>
    </source>
</reference>
<gene>
    <name evidence="1" type="ORF">CLV42_11368</name>
</gene>
<name>A0A2P8FUI6_9BACT</name>
<proteinExistence type="predicted"/>
<dbReference type="Proteomes" id="UP000240978">
    <property type="component" value="Unassembled WGS sequence"/>
</dbReference>
<accession>A0A2P8FUI6</accession>
<organism evidence="1 2">
    <name type="scientific">Chitinophaga ginsengisoli</name>
    <dbReference type="NCBI Taxonomy" id="363837"/>
    <lineage>
        <taxon>Bacteria</taxon>
        <taxon>Pseudomonadati</taxon>
        <taxon>Bacteroidota</taxon>
        <taxon>Chitinophagia</taxon>
        <taxon>Chitinophagales</taxon>
        <taxon>Chitinophagaceae</taxon>
        <taxon>Chitinophaga</taxon>
    </lineage>
</organism>